<dbReference type="InterPro" id="IPR036638">
    <property type="entry name" value="HLH_DNA-bd_sf"/>
</dbReference>
<evidence type="ECO:0000256" key="2">
    <source>
        <dbReference type="ARBA" id="ARBA00023015"/>
    </source>
</evidence>
<dbReference type="Gene3D" id="4.10.280.10">
    <property type="entry name" value="Helix-loop-helix DNA-binding domain"/>
    <property type="match status" value="1"/>
</dbReference>
<feature type="compositionally biased region" description="Basic and acidic residues" evidence="4">
    <location>
        <begin position="323"/>
        <end position="336"/>
    </location>
</feature>
<reference evidence="6" key="1">
    <citation type="journal article" date="2018" name="Nat. Genet.">
        <title>Extensive intraspecific gene order and gene structural variations between Mo17 and other maize genomes.</title>
        <authorList>
            <person name="Sun S."/>
            <person name="Zhou Y."/>
            <person name="Chen J."/>
            <person name="Shi J."/>
            <person name="Zhao H."/>
            <person name="Zhao H."/>
            <person name="Song W."/>
            <person name="Zhang M."/>
            <person name="Cui Y."/>
            <person name="Dong X."/>
            <person name="Liu H."/>
            <person name="Ma X."/>
            <person name="Jiao Y."/>
            <person name="Wang B."/>
            <person name="Wei X."/>
            <person name="Stein J.C."/>
            <person name="Glaubitz J.C."/>
            <person name="Lu F."/>
            <person name="Yu G."/>
            <person name="Liang C."/>
            <person name="Fengler K."/>
            <person name="Li B."/>
            <person name="Rafalski A."/>
            <person name="Schnable P.S."/>
            <person name="Ware D.H."/>
            <person name="Buckler E.S."/>
            <person name="Lai J."/>
        </authorList>
    </citation>
    <scope>NUCLEOTIDE SEQUENCE [LARGE SCALE GENOMIC DNA]</scope>
    <source>
        <tissue evidence="6">Seedling</tissue>
    </source>
</reference>
<evidence type="ECO:0000256" key="3">
    <source>
        <dbReference type="ARBA" id="ARBA00023163"/>
    </source>
</evidence>
<accession>A0A3L6DNM5</accession>
<sequence>MDMDSGSWLHGYATTNAGGNNGFMCGYAAGSSCSPAEQQQCMEDEQQQFLVSSQIQHHLNQISMRMNMDDEAAVVYHMSSNGGATAIDMHDPIVDGLLDDPHHGAGGRACSSFPSSSSCSSLSLPAASASLSCSPDDPDSSSAHHILAAPAAGGGNQQYPEVSSHVPLLPPPPPPPVVPSYDHHHQYTDLHAPAPAKPTGAFKHYARHLGPKRPPKPGACGQRMFKTAMSVLSKMHVAARYSQQQYYYQAAAAAEAAQPPPSVNQLQHMFSERKRREKLNDSFHALKAALPPGAKKDKTSILIRARDYVRSLEAKVAELEEKNKSLESRLTRRTDGSSDDDDNGSGETTKVEVEITRTANEELCTVKIEVRSPPAAAASPCNRTDVVVRTLQCLKEQIGDGVSLVAMSTSGGAEPAATGVKNAFPRAVLTMQIKSPGTDWEEEPVKDAVAKVVADALTTTPLPPAAATTVPPAASPGLLINSSSANNSLTIRPAASTRRSCARAAP</sequence>
<evidence type="ECO:0000256" key="4">
    <source>
        <dbReference type="SAM" id="MobiDB-lite"/>
    </source>
</evidence>
<gene>
    <name evidence="6" type="primary">BHLH41_4</name>
    <name evidence="6" type="ORF">Zm00014a_034085</name>
</gene>
<comment type="caution">
    <text evidence="6">The sequence shown here is derived from an EMBL/GenBank/DDBJ whole genome shotgun (WGS) entry which is preliminary data.</text>
</comment>
<dbReference type="Pfam" id="PF23132">
    <property type="entry name" value="DUF7049"/>
    <property type="match status" value="1"/>
</dbReference>
<dbReference type="InterPro" id="IPR044658">
    <property type="entry name" value="bHLH92/bHLH041-like"/>
</dbReference>
<dbReference type="ExpressionAtlas" id="A0A3L6DNM5">
    <property type="expression patterns" value="baseline and differential"/>
</dbReference>
<evidence type="ECO:0000313" key="6">
    <source>
        <dbReference type="EMBL" id="PWZ09141.1"/>
    </source>
</evidence>
<protein>
    <submittedName>
        <fullName evidence="6">Putative transcription factor bHLH041</fullName>
    </submittedName>
</protein>
<keyword evidence="2" id="KW-0805">Transcription regulation</keyword>
<dbReference type="SUPFAM" id="SSF47459">
    <property type="entry name" value="HLH, helix-loop-helix DNA-binding domain"/>
    <property type="match status" value="1"/>
</dbReference>
<evidence type="ECO:0000256" key="1">
    <source>
        <dbReference type="ARBA" id="ARBA00005510"/>
    </source>
</evidence>
<organism evidence="6">
    <name type="scientific">Zea mays</name>
    <name type="common">Maize</name>
    <dbReference type="NCBI Taxonomy" id="4577"/>
    <lineage>
        <taxon>Eukaryota</taxon>
        <taxon>Viridiplantae</taxon>
        <taxon>Streptophyta</taxon>
        <taxon>Embryophyta</taxon>
        <taxon>Tracheophyta</taxon>
        <taxon>Spermatophyta</taxon>
        <taxon>Magnoliopsida</taxon>
        <taxon>Liliopsida</taxon>
        <taxon>Poales</taxon>
        <taxon>Poaceae</taxon>
        <taxon>PACMAD clade</taxon>
        <taxon>Panicoideae</taxon>
        <taxon>Andropogonodae</taxon>
        <taxon>Andropogoneae</taxon>
        <taxon>Tripsacinae</taxon>
        <taxon>Zea</taxon>
    </lineage>
</organism>
<dbReference type="InterPro" id="IPR055477">
    <property type="entry name" value="DUF7049"/>
</dbReference>
<dbReference type="Proteomes" id="UP000251960">
    <property type="component" value="Chromosome 8"/>
</dbReference>
<dbReference type="GO" id="GO:0046983">
    <property type="term" value="F:protein dimerization activity"/>
    <property type="evidence" value="ECO:0007669"/>
    <property type="project" value="InterPro"/>
</dbReference>
<proteinExistence type="inferred from homology"/>
<dbReference type="PANTHER" id="PTHR46665:SF2">
    <property type="entry name" value="BHLH TRANSCRIPTION FACTOR"/>
    <property type="match status" value="1"/>
</dbReference>
<dbReference type="Pfam" id="PF00010">
    <property type="entry name" value="HLH"/>
    <property type="match status" value="1"/>
</dbReference>
<keyword evidence="3" id="KW-0804">Transcription</keyword>
<dbReference type="AlphaFoldDB" id="A0A3L6DNM5"/>
<feature type="domain" description="BHLH" evidence="5">
    <location>
        <begin position="263"/>
        <end position="312"/>
    </location>
</feature>
<dbReference type="PROSITE" id="PS50888">
    <property type="entry name" value="BHLH"/>
    <property type="match status" value="1"/>
</dbReference>
<dbReference type="InterPro" id="IPR011598">
    <property type="entry name" value="bHLH_dom"/>
</dbReference>
<comment type="similarity">
    <text evidence="1">Belongs to the bHLH protein family.</text>
</comment>
<dbReference type="EMBL" id="NCVQ01000009">
    <property type="protein sequence ID" value="PWZ09141.1"/>
    <property type="molecule type" value="Genomic_DNA"/>
</dbReference>
<dbReference type="SMART" id="SM00353">
    <property type="entry name" value="HLH"/>
    <property type="match status" value="1"/>
</dbReference>
<name>A0A3L6DNM5_MAIZE</name>
<feature type="region of interest" description="Disordered" evidence="4">
    <location>
        <begin position="323"/>
        <end position="350"/>
    </location>
</feature>
<evidence type="ECO:0000259" key="5">
    <source>
        <dbReference type="PROSITE" id="PS50888"/>
    </source>
</evidence>
<dbReference type="PANTHER" id="PTHR46665">
    <property type="entry name" value="TRANSCRIPTION FACTOR BHLH041-RELATED-RELATED"/>
    <property type="match status" value="1"/>
</dbReference>